<dbReference type="PATRIC" id="fig|889378.3.peg.1727"/>
<evidence type="ECO:0000256" key="1">
    <source>
        <dbReference type="SAM" id="MobiDB-lite"/>
    </source>
</evidence>
<dbReference type="KEGG" id="sfc:Spiaf_1740"/>
<feature type="compositionally biased region" description="Basic and acidic residues" evidence="1">
    <location>
        <begin position="196"/>
        <end position="208"/>
    </location>
</feature>
<proteinExistence type="predicted"/>
<accession>H9UJV4</accession>
<keyword evidence="3" id="KW-1185">Reference proteome</keyword>
<name>H9UJV4_SPIAZ</name>
<evidence type="ECO:0000313" key="3">
    <source>
        <dbReference type="Proteomes" id="UP000007383"/>
    </source>
</evidence>
<sequence length="208" mass="23056">MIDRKEIEDLLQQGSFLPAILALQEGSLDPAERQMLLGSAADRIVAELDGLKREERERRIYLRSLLQMVFRQVPGLAAVYRDQVRAVHGGDPVQTLYKNFKTWSDVASGHKSVRDGVDDTAESVRQGFEDAGESMRSGEFSENLKGFFDLAEQGFKAGLKSIDDALQGRTPAGGSPRSSQERPPQPEDPAADDDQETVRNVHVEVEDD</sequence>
<organism evidence="2 3">
    <name type="scientific">Spirochaeta africana (strain ATCC 700263 / DSM 8902 / Z-7692)</name>
    <dbReference type="NCBI Taxonomy" id="889378"/>
    <lineage>
        <taxon>Bacteria</taxon>
        <taxon>Pseudomonadati</taxon>
        <taxon>Spirochaetota</taxon>
        <taxon>Spirochaetia</taxon>
        <taxon>Spirochaetales</taxon>
        <taxon>Spirochaetaceae</taxon>
        <taxon>Spirochaeta</taxon>
    </lineage>
</organism>
<dbReference type="OrthoDB" id="9836882at2"/>
<feature type="region of interest" description="Disordered" evidence="1">
    <location>
        <begin position="164"/>
        <end position="208"/>
    </location>
</feature>
<dbReference type="RefSeq" id="WP_014455780.1">
    <property type="nucleotide sequence ID" value="NC_017098.1"/>
</dbReference>
<dbReference type="AlphaFoldDB" id="H9UJV4"/>
<feature type="compositionally biased region" description="Low complexity" evidence="1">
    <location>
        <begin position="173"/>
        <end position="182"/>
    </location>
</feature>
<evidence type="ECO:0000313" key="2">
    <source>
        <dbReference type="EMBL" id="AFG37797.1"/>
    </source>
</evidence>
<dbReference type="Proteomes" id="UP000007383">
    <property type="component" value="Chromosome"/>
</dbReference>
<dbReference type="EMBL" id="CP003282">
    <property type="protein sequence ID" value="AFG37797.1"/>
    <property type="molecule type" value="Genomic_DNA"/>
</dbReference>
<dbReference type="STRING" id="889378.Spiaf_1740"/>
<gene>
    <name evidence="2" type="ordered locus">Spiaf_1740</name>
</gene>
<dbReference type="HOGENOM" id="CLU_1320237_0_0_12"/>
<protein>
    <submittedName>
        <fullName evidence="2">Uncharacterized protein</fullName>
    </submittedName>
</protein>
<reference evidence="3" key="1">
    <citation type="journal article" date="2013" name="Stand. Genomic Sci.">
        <title>Complete genome sequence of the halophilic bacterium Spirochaeta africana type strain (Z-7692(T)) from the alkaline Lake Magadi in the East African Rift.</title>
        <authorList>
            <person name="Liolos K."/>
            <person name="Abt B."/>
            <person name="Scheuner C."/>
            <person name="Teshima H."/>
            <person name="Held B."/>
            <person name="Lapidus A."/>
            <person name="Nolan M."/>
            <person name="Lucas S."/>
            <person name="Deshpande S."/>
            <person name="Cheng J.F."/>
            <person name="Tapia R."/>
            <person name="Goodwin L.A."/>
            <person name="Pitluck S."/>
            <person name="Pagani I."/>
            <person name="Ivanova N."/>
            <person name="Mavromatis K."/>
            <person name="Mikhailova N."/>
            <person name="Huntemann M."/>
            <person name="Pati A."/>
            <person name="Chen A."/>
            <person name="Palaniappan K."/>
            <person name="Land M."/>
            <person name="Rohde M."/>
            <person name="Tindall B.J."/>
            <person name="Detter J.C."/>
            <person name="Goker M."/>
            <person name="Bristow J."/>
            <person name="Eisen J.A."/>
            <person name="Markowitz V."/>
            <person name="Hugenholtz P."/>
            <person name="Woyke T."/>
            <person name="Klenk H.P."/>
            <person name="Kyrpides N.C."/>
        </authorList>
    </citation>
    <scope>NUCLEOTIDE SEQUENCE</scope>
    <source>
        <strain evidence="3">ATCC 700263 / DSM 8902 / Z-7692</strain>
    </source>
</reference>